<dbReference type="Proteomes" id="UP000284219">
    <property type="component" value="Unassembled WGS sequence"/>
</dbReference>
<keyword evidence="2" id="KW-1185">Reference proteome</keyword>
<evidence type="ECO:0000313" key="1">
    <source>
        <dbReference type="EMBL" id="RKD23153.1"/>
    </source>
</evidence>
<gene>
    <name evidence="1" type="ORF">BEP19_13120</name>
</gene>
<name>A0A419SHA8_9BACL</name>
<sequence>MKRDFNNYEASQVIFHQPFAFKMPNLGIRAKGTEITLEKETDRLTVIQSDRRIRERVKAIKK</sequence>
<accession>A0A419SHA8</accession>
<organism evidence="1 2">
    <name type="scientific">Ammoniphilus oxalaticus</name>
    <dbReference type="NCBI Taxonomy" id="66863"/>
    <lineage>
        <taxon>Bacteria</taxon>
        <taxon>Bacillati</taxon>
        <taxon>Bacillota</taxon>
        <taxon>Bacilli</taxon>
        <taxon>Bacillales</taxon>
        <taxon>Paenibacillaceae</taxon>
        <taxon>Aneurinibacillus group</taxon>
        <taxon>Ammoniphilus</taxon>
    </lineage>
</organism>
<comment type="caution">
    <text evidence="1">The sequence shown here is derived from an EMBL/GenBank/DDBJ whole genome shotgun (WGS) entry which is preliminary data.</text>
</comment>
<proteinExistence type="predicted"/>
<dbReference type="AlphaFoldDB" id="A0A419SHA8"/>
<evidence type="ECO:0000313" key="2">
    <source>
        <dbReference type="Proteomes" id="UP000284219"/>
    </source>
</evidence>
<dbReference type="EMBL" id="MCHY01000009">
    <property type="protein sequence ID" value="RKD23153.1"/>
    <property type="molecule type" value="Genomic_DNA"/>
</dbReference>
<protein>
    <submittedName>
        <fullName evidence="1">Uncharacterized protein</fullName>
    </submittedName>
</protein>
<reference evidence="1 2" key="1">
    <citation type="submission" date="2016-08" db="EMBL/GenBank/DDBJ databases">
        <title>Novel Firmicute Genomes.</title>
        <authorList>
            <person name="Poppleton D.I."/>
            <person name="Gribaldo S."/>
        </authorList>
    </citation>
    <scope>NUCLEOTIDE SEQUENCE [LARGE SCALE GENOMIC DNA]</scope>
    <source>
        <strain evidence="1 2">RAOx-1</strain>
    </source>
</reference>